<proteinExistence type="predicted"/>
<gene>
    <name evidence="2" type="ORF">A3C67_03000</name>
</gene>
<comment type="caution">
    <text evidence="2">The sequence shown here is derived from an EMBL/GenBank/DDBJ whole genome shotgun (WGS) entry which is preliminary data.</text>
</comment>
<dbReference type="STRING" id="1801756.A3C67_03000"/>
<keyword evidence="1" id="KW-0812">Transmembrane</keyword>
<sequence>MINLIPNEEKKKKVKDFYYRLLVTAFAVFGFSILIAGVAMLPAYFLSSVRKNLINSKLETEKNQSIPSPDKETLTVVEDLSKKLDLIEKSRNSRYLVSQKVINEIMSEKMPDIKITQIQYRNESIKGKTISISGVASSRDRLLLFKRELENNIAFKKVDLPISNFVKGSNIKFSLGLTPS</sequence>
<evidence type="ECO:0000256" key="1">
    <source>
        <dbReference type="SAM" id="Phobius"/>
    </source>
</evidence>
<keyword evidence="1" id="KW-1133">Transmembrane helix</keyword>
<dbReference type="EMBL" id="MFUG01000016">
    <property type="protein sequence ID" value="OGI75727.1"/>
    <property type="molecule type" value="Genomic_DNA"/>
</dbReference>
<evidence type="ECO:0000313" key="2">
    <source>
        <dbReference type="EMBL" id="OGI75727.1"/>
    </source>
</evidence>
<feature type="transmembrane region" description="Helical" evidence="1">
    <location>
        <begin position="21"/>
        <end position="46"/>
    </location>
</feature>
<protein>
    <submittedName>
        <fullName evidence="2">Uncharacterized protein</fullName>
    </submittedName>
</protein>
<evidence type="ECO:0000313" key="3">
    <source>
        <dbReference type="Proteomes" id="UP000179275"/>
    </source>
</evidence>
<reference evidence="2 3" key="1">
    <citation type="journal article" date="2016" name="Nat. Commun.">
        <title>Thousands of microbial genomes shed light on interconnected biogeochemical processes in an aquifer system.</title>
        <authorList>
            <person name="Anantharaman K."/>
            <person name="Brown C.T."/>
            <person name="Hug L.A."/>
            <person name="Sharon I."/>
            <person name="Castelle C.J."/>
            <person name="Probst A.J."/>
            <person name="Thomas B.C."/>
            <person name="Singh A."/>
            <person name="Wilkins M.J."/>
            <person name="Karaoz U."/>
            <person name="Brodie E.L."/>
            <person name="Williams K.H."/>
            <person name="Hubbard S.S."/>
            <person name="Banfield J.F."/>
        </authorList>
    </citation>
    <scope>NUCLEOTIDE SEQUENCE [LARGE SCALE GENOMIC DNA]</scope>
</reference>
<accession>A0A1F6W1D6</accession>
<dbReference type="Proteomes" id="UP000179275">
    <property type="component" value="Unassembled WGS sequence"/>
</dbReference>
<keyword evidence="1" id="KW-0472">Membrane</keyword>
<dbReference type="AlphaFoldDB" id="A0A1F6W1D6"/>
<name>A0A1F6W1D6_9BACT</name>
<organism evidence="2 3">
    <name type="scientific">Candidatus Nomurabacteria bacterium RIFCSPHIGHO2_02_FULL_42_19</name>
    <dbReference type="NCBI Taxonomy" id="1801756"/>
    <lineage>
        <taxon>Bacteria</taxon>
        <taxon>Candidatus Nomuraibacteriota</taxon>
    </lineage>
</organism>